<gene>
    <name evidence="2" type="ORF">IEE83_02320</name>
</gene>
<organism evidence="2 3">
    <name type="scientific">Dyadobacter subterraneus</name>
    <dbReference type="NCBI Taxonomy" id="2773304"/>
    <lineage>
        <taxon>Bacteria</taxon>
        <taxon>Pseudomonadati</taxon>
        <taxon>Bacteroidota</taxon>
        <taxon>Cytophagia</taxon>
        <taxon>Cytophagales</taxon>
        <taxon>Spirosomataceae</taxon>
        <taxon>Dyadobacter</taxon>
    </lineage>
</organism>
<evidence type="ECO:0000313" key="2">
    <source>
        <dbReference type="EMBL" id="MBE9460706.1"/>
    </source>
</evidence>
<protein>
    <submittedName>
        <fullName evidence="2">T9SS type A sorting domain-containing protein</fullName>
    </submittedName>
</protein>
<dbReference type="EMBL" id="JACYGY010000001">
    <property type="protein sequence ID" value="MBE9460706.1"/>
    <property type="molecule type" value="Genomic_DNA"/>
</dbReference>
<evidence type="ECO:0000259" key="1">
    <source>
        <dbReference type="Pfam" id="PF18962"/>
    </source>
</evidence>
<proteinExistence type="predicted"/>
<keyword evidence="3" id="KW-1185">Reference proteome</keyword>
<feature type="domain" description="Secretion system C-terminal sorting" evidence="1">
    <location>
        <begin position="26"/>
        <end position="98"/>
    </location>
</feature>
<dbReference type="Proteomes" id="UP000634134">
    <property type="component" value="Unassembled WGS sequence"/>
</dbReference>
<dbReference type="Pfam" id="PF18962">
    <property type="entry name" value="Por_Secre_tail"/>
    <property type="match status" value="1"/>
</dbReference>
<comment type="caution">
    <text evidence="2">The sequence shown here is derived from an EMBL/GenBank/DDBJ whole genome shotgun (WGS) entry which is preliminary data.</text>
</comment>
<sequence>MIDKDETFAYSRIVSLNFGFIETISVFPNPATDLLQINMKDWNKVKTVKLVDLNGNTVYSSTKSGLTKIIDVKSLIQGMYVMEISGENGKISANKIVISK</sequence>
<dbReference type="InterPro" id="IPR026444">
    <property type="entry name" value="Secre_tail"/>
</dbReference>
<dbReference type="RefSeq" id="WP_194119015.1">
    <property type="nucleotide sequence ID" value="NZ_JACYGY010000001.1"/>
</dbReference>
<accession>A0ABR9W5I2</accession>
<dbReference type="NCBIfam" id="TIGR04183">
    <property type="entry name" value="Por_Secre_tail"/>
    <property type="match status" value="1"/>
</dbReference>
<name>A0ABR9W5I2_9BACT</name>
<reference evidence="3" key="1">
    <citation type="submission" date="2023-07" db="EMBL/GenBank/DDBJ databases">
        <title>Dyadobacter sp. nov 'subterranea' isolated from contaminted grondwater.</title>
        <authorList>
            <person name="Szabo I."/>
            <person name="Al-Omari J."/>
            <person name="Szerdahelyi S.G."/>
            <person name="Rado J."/>
        </authorList>
    </citation>
    <scope>NUCLEOTIDE SEQUENCE [LARGE SCALE GENOMIC DNA]</scope>
    <source>
        <strain evidence="3">UP-52</strain>
    </source>
</reference>
<evidence type="ECO:0000313" key="3">
    <source>
        <dbReference type="Proteomes" id="UP000634134"/>
    </source>
</evidence>